<feature type="transmembrane region" description="Helical" evidence="8">
    <location>
        <begin position="118"/>
        <end position="138"/>
    </location>
</feature>
<comment type="subcellular location">
    <subcellularLocation>
        <location evidence="2">Membrane</location>
        <topology evidence="2">Multi-pass membrane protein</topology>
    </subcellularLocation>
</comment>
<feature type="transmembrane region" description="Helical" evidence="8">
    <location>
        <begin position="21"/>
        <end position="42"/>
    </location>
</feature>
<dbReference type="GO" id="GO:0016020">
    <property type="term" value="C:membrane"/>
    <property type="evidence" value="ECO:0007669"/>
    <property type="project" value="UniProtKB-SubCell"/>
</dbReference>
<dbReference type="Gene3D" id="1.20.1250.20">
    <property type="entry name" value="MFS general substrate transporter like domains"/>
    <property type="match status" value="1"/>
</dbReference>
<feature type="transmembrane region" description="Helical" evidence="8">
    <location>
        <begin position="231"/>
        <end position="255"/>
    </location>
</feature>
<dbReference type="SUPFAM" id="SSF103473">
    <property type="entry name" value="MFS general substrate transporter"/>
    <property type="match status" value="1"/>
</dbReference>
<comment type="caution">
    <text evidence="10">The sequence shown here is derived from an EMBL/GenBank/DDBJ whole genome shotgun (WGS) entry which is preliminary data.</text>
</comment>
<evidence type="ECO:0000256" key="4">
    <source>
        <dbReference type="ARBA" id="ARBA00022448"/>
    </source>
</evidence>
<feature type="transmembrane region" description="Helical" evidence="8">
    <location>
        <begin position="298"/>
        <end position="316"/>
    </location>
</feature>
<evidence type="ECO:0000259" key="9">
    <source>
        <dbReference type="PROSITE" id="PS50850"/>
    </source>
</evidence>
<keyword evidence="5 8" id="KW-0812">Transmembrane</keyword>
<feature type="transmembrane region" description="Helical" evidence="8">
    <location>
        <begin position="150"/>
        <end position="173"/>
    </location>
</feature>
<evidence type="ECO:0000256" key="5">
    <source>
        <dbReference type="ARBA" id="ARBA00022692"/>
    </source>
</evidence>
<keyword evidence="7 8" id="KW-0472">Membrane</keyword>
<evidence type="ECO:0000256" key="6">
    <source>
        <dbReference type="ARBA" id="ARBA00022989"/>
    </source>
</evidence>
<dbReference type="Pfam" id="PF07690">
    <property type="entry name" value="MFS_1"/>
    <property type="match status" value="1"/>
</dbReference>
<comment type="similarity">
    <text evidence="3">Belongs to the major facilitator superfamily. TCR/Tet family.</text>
</comment>
<feature type="transmembrane region" description="Helical" evidence="8">
    <location>
        <begin position="179"/>
        <end position="199"/>
    </location>
</feature>
<keyword evidence="11" id="KW-1185">Reference proteome</keyword>
<dbReference type="PRINTS" id="PR01035">
    <property type="entry name" value="TCRTETA"/>
</dbReference>
<dbReference type="EMBL" id="QJTI01000007">
    <property type="protein sequence ID" value="PYF03372.1"/>
    <property type="molecule type" value="Genomic_DNA"/>
</dbReference>
<feature type="domain" description="Major facilitator superfamily (MFS) profile" evidence="9">
    <location>
        <begin position="22"/>
        <end position="417"/>
    </location>
</feature>
<evidence type="ECO:0000256" key="7">
    <source>
        <dbReference type="ARBA" id="ARBA00023136"/>
    </source>
</evidence>
<keyword evidence="4" id="KW-0813">Transport</keyword>
<organism evidence="10 11">
    <name type="scientific">Rhodopseudomonas faecalis</name>
    <dbReference type="NCBI Taxonomy" id="99655"/>
    <lineage>
        <taxon>Bacteria</taxon>
        <taxon>Pseudomonadati</taxon>
        <taxon>Pseudomonadota</taxon>
        <taxon>Alphaproteobacteria</taxon>
        <taxon>Hyphomicrobiales</taxon>
        <taxon>Nitrobacteraceae</taxon>
        <taxon>Rhodopseudomonas</taxon>
    </lineage>
</organism>
<evidence type="ECO:0000313" key="11">
    <source>
        <dbReference type="Proteomes" id="UP000248148"/>
    </source>
</evidence>
<feature type="transmembrane region" description="Helical" evidence="8">
    <location>
        <begin position="322"/>
        <end position="347"/>
    </location>
</feature>
<reference evidence="10 11" key="1">
    <citation type="submission" date="2018-06" db="EMBL/GenBank/DDBJ databases">
        <title>Genomic Encyclopedia of Archaeal and Bacterial Type Strains, Phase II (KMG-II): from individual species to whole genera.</title>
        <authorList>
            <person name="Goeker M."/>
        </authorList>
    </citation>
    <scope>NUCLEOTIDE SEQUENCE [LARGE SCALE GENOMIC DNA]</scope>
    <source>
        <strain evidence="10 11">JCM 11668</strain>
    </source>
</reference>
<sequence length="440" mass="45767">MSAGSPAADVITPPPAGPRRAAVGFIFVTILLDMLSIGMILPILPKLVESFADNNTADAARIYGLFGTAWALMQFFASPLLGALSDRFGRRPVILLSNFGLGLDYVLMALAPSLVWLFIGRMISGVTSASIATSFAYIADVTPAEKRAAVFGKVGAAFGIGFIVGPAVGGLLGGVDPRLPFWVAAALSLANAAYGFFVLPESLPKERRAPFRWRSANPLGAVRLLGSNRTLGALAVVRFCADVAHISLPATFVLYTTYRYGWDQTTVGLALAFVGLWTAIVQGGLVGPALKKLGEFRAIVIGYSGGALGFLIYALAPNGTLFWVGIPIMTIWGIAGPATSSLMTRLVPADQQGALQGANTSVHSIAELVGPFVFTMIFAAFISAGAPLLLPGAPFLLAGALLLVSMVVGAYAVRSMPPSLALKPAQEQPVAAADSKAAQS</sequence>
<dbReference type="OrthoDB" id="9764259at2"/>
<dbReference type="InterPro" id="IPR011701">
    <property type="entry name" value="MFS"/>
</dbReference>
<dbReference type="PANTHER" id="PTHR23504:SF15">
    <property type="entry name" value="MAJOR FACILITATOR SUPERFAMILY (MFS) PROFILE DOMAIN-CONTAINING PROTEIN"/>
    <property type="match status" value="1"/>
</dbReference>
<dbReference type="GO" id="GO:0022857">
    <property type="term" value="F:transmembrane transporter activity"/>
    <property type="evidence" value="ECO:0007669"/>
    <property type="project" value="InterPro"/>
</dbReference>
<feature type="transmembrane region" description="Helical" evidence="8">
    <location>
        <begin position="267"/>
        <end position="286"/>
    </location>
</feature>
<name>A0A318TEH1_9BRAD</name>
<dbReference type="InterPro" id="IPR005829">
    <property type="entry name" value="Sugar_transporter_CS"/>
</dbReference>
<evidence type="ECO:0000256" key="8">
    <source>
        <dbReference type="SAM" id="Phobius"/>
    </source>
</evidence>
<evidence type="ECO:0000256" key="1">
    <source>
        <dbReference type="ARBA" id="ARBA00003279"/>
    </source>
</evidence>
<proteinExistence type="inferred from homology"/>
<dbReference type="RefSeq" id="WP_110780548.1">
    <property type="nucleotide sequence ID" value="NZ_QJTI01000007.1"/>
</dbReference>
<accession>A0A318TEH1</accession>
<feature type="transmembrane region" description="Helical" evidence="8">
    <location>
        <begin position="93"/>
        <end position="112"/>
    </location>
</feature>
<evidence type="ECO:0000256" key="2">
    <source>
        <dbReference type="ARBA" id="ARBA00004141"/>
    </source>
</evidence>
<evidence type="ECO:0000256" key="3">
    <source>
        <dbReference type="ARBA" id="ARBA00007520"/>
    </source>
</evidence>
<dbReference type="PROSITE" id="PS50850">
    <property type="entry name" value="MFS"/>
    <property type="match status" value="1"/>
</dbReference>
<protein>
    <submittedName>
        <fullName evidence="10">DHA1 family tetracycline resistance protein-like MFS transporter</fullName>
    </submittedName>
</protein>
<evidence type="ECO:0000313" key="10">
    <source>
        <dbReference type="EMBL" id="PYF03372.1"/>
    </source>
</evidence>
<feature type="transmembrane region" description="Helical" evidence="8">
    <location>
        <begin position="368"/>
        <end position="389"/>
    </location>
</feature>
<dbReference type="InterPro" id="IPR020846">
    <property type="entry name" value="MFS_dom"/>
</dbReference>
<comment type="function">
    <text evidence="1">Resistance to tetracycline by an active tetracycline efflux. This is an energy-dependent process that decreases the accumulation of the antibiotic in whole cells. This protein functions as a metal-tetracycline/H(+) antiporter.</text>
</comment>
<dbReference type="CDD" id="cd17388">
    <property type="entry name" value="MFS_TetA"/>
    <property type="match status" value="1"/>
</dbReference>
<dbReference type="Proteomes" id="UP000248148">
    <property type="component" value="Unassembled WGS sequence"/>
</dbReference>
<keyword evidence="6 8" id="KW-1133">Transmembrane helix</keyword>
<dbReference type="AlphaFoldDB" id="A0A318TEH1"/>
<dbReference type="PROSITE" id="PS00216">
    <property type="entry name" value="SUGAR_TRANSPORT_1"/>
    <property type="match status" value="1"/>
</dbReference>
<feature type="transmembrane region" description="Helical" evidence="8">
    <location>
        <begin position="395"/>
        <end position="413"/>
    </location>
</feature>
<gene>
    <name evidence="10" type="ORF">BJ122_10796</name>
</gene>
<dbReference type="PANTHER" id="PTHR23504">
    <property type="entry name" value="MAJOR FACILITATOR SUPERFAMILY DOMAIN-CONTAINING PROTEIN 10"/>
    <property type="match status" value="1"/>
</dbReference>
<dbReference type="InterPro" id="IPR036259">
    <property type="entry name" value="MFS_trans_sf"/>
</dbReference>
<feature type="transmembrane region" description="Helical" evidence="8">
    <location>
        <begin position="62"/>
        <end position="81"/>
    </location>
</feature>
<dbReference type="InterPro" id="IPR001958">
    <property type="entry name" value="Tet-R_TetA/multi-R_MdtG-like"/>
</dbReference>